<evidence type="ECO:0000259" key="8">
    <source>
        <dbReference type="Pfam" id="PF13193"/>
    </source>
</evidence>
<dbReference type="GO" id="GO:0005829">
    <property type="term" value="C:cytosol"/>
    <property type="evidence" value="ECO:0007669"/>
    <property type="project" value="TreeGrafter"/>
</dbReference>
<evidence type="ECO:0000256" key="6">
    <source>
        <dbReference type="SAM" id="Phobius"/>
    </source>
</evidence>
<evidence type="ECO:0000313" key="9">
    <source>
        <dbReference type="EMBL" id="PJE70281.1"/>
    </source>
</evidence>
<dbReference type="PROSITE" id="PS00455">
    <property type="entry name" value="AMP_BINDING"/>
    <property type="match status" value="1"/>
</dbReference>
<evidence type="ECO:0000256" key="1">
    <source>
        <dbReference type="ARBA" id="ARBA00013275"/>
    </source>
</evidence>
<dbReference type="InterPro" id="IPR020845">
    <property type="entry name" value="AMP-binding_CS"/>
</dbReference>
<dbReference type="SUPFAM" id="SSF56801">
    <property type="entry name" value="Acetyl-CoA synthetase-like"/>
    <property type="match status" value="1"/>
</dbReference>
<keyword evidence="4" id="KW-0067">ATP-binding</keyword>
<dbReference type="EC" id="6.2.1.1" evidence="1"/>
<dbReference type="GO" id="GO:0006085">
    <property type="term" value="P:acetyl-CoA biosynthetic process"/>
    <property type="evidence" value="ECO:0007669"/>
    <property type="project" value="TreeGrafter"/>
</dbReference>
<keyword evidence="2 9" id="KW-0436">Ligase</keyword>
<evidence type="ECO:0000313" key="10">
    <source>
        <dbReference type="Proteomes" id="UP000231579"/>
    </source>
</evidence>
<organism evidence="9 10">
    <name type="scientific">Candidatus Shapirobacteria bacterium CG10_big_fil_rev_8_21_14_0_10_48_15</name>
    <dbReference type="NCBI Taxonomy" id="1974484"/>
    <lineage>
        <taxon>Bacteria</taxon>
        <taxon>Candidatus Shapironibacteriota</taxon>
    </lineage>
</organism>
<sequence length="546" mass="61634">MNKPKIIRQKLTFKPNLVDYEQAAKNFSWQAAKKELTWFPDGKINAAYNAVDRHLAGPARHKVALFWHSAKDEKQQYTFEQLAILSNKFANLLKDLAVERGDRVFFFLPRIPALYYGFLGTLKTGAIAGTLFSAFGPQALLDRLNDCDAKILVTNQELAARVAKIRPQLPYLKKVILIDAEFEKALAQASPVFKTVAMDPDEPAFMLYTSGTTGKPKGVVHSHLAILHEHLTAKWVLDIQPNDLYWCTADPGWVTGIAYTILGSWSVGATSLVFEGRFDPEVWYRLIQEYRVNVWYTAPTAIRMLSAAGDQLTKKYDFTSLRHLASVGEPLNPEAVFWGQRRLKLLFHDNWWQTETGGILIANYPVLPIKPGSMGKPFPGVTAAIVNDQGQILPPNKIGSLAIKPGWPSMMIKIWHRPKKYRKYFKHGWYISGDLAYRDKDGYFWFVSRDDDVIKTAGERVGPFEVESALMAHPAVVEAGVIGKPDPLRGQIIKAFVTLKQGEKPSEALKERIKAFVKKELAGHAYPREIEFMDHLPKTRSGKIVR</sequence>
<evidence type="ECO:0000256" key="4">
    <source>
        <dbReference type="ARBA" id="ARBA00022840"/>
    </source>
</evidence>
<dbReference type="NCBIfam" id="NF003313">
    <property type="entry name" value="PRK04319.1"/>
    <property type="match status" value="1"/>
</dbReference>
<dbReference type="EMBL" id="PFEM01000008">
    <property type="protein sequence ID" value="PJE70281.1"/>
    <property type="molecule type" value="Genomic_DNA"/>
</dbReference>
<dbReference type="Proteomes" id="UP000231579">
    <property type="component" value="Unassembled WGS sequence"/>
</dbReference>
<evidence type="ECO:0000259" key="7">
    <source>
        <dbReference type="Pfam" id="PF00501"/>
    </source>
</evidence>
<evidence type="ECO:0000256" key="2">
    <source>
        <dbReference type="ARBA" id="ARBA00022598"/>
    </source>
</evidence>
<keyword evidence="3" id="KW-0547">Nucleotide-binding</keyword>
<feature type="domain" description="AMP-dependent synthetase/ligase" evidence="7">
    <location>
        <begin position="61"/>
        <end position="404"/>
    </location>
</feature>
<dbReference type="GO" id="GO:0005524">
    <property type="term" value="F:ATP binding"/>
    <property type="evidence" value="ECO:0007669"/>
    <property type="project" value="UniProtKB-KW"/>
</dbReference>
<evidence type="ECO:0000256" key="3">
    <source>
        <dbReference type="ARBA" id="ARBA00022741"/>
    </source>
</evidence>
<dbReference type="InterPro" id="IPR045851">
    <property type="entry name" value="AMP-bd_C_sf"/>
</dbReference>
<evidence type="ECO:0000256" key="5">
    <source>
        <dbReference type="ARBA" id="ARBA00022990"/>
    </source>
</evidence>
<accession>A0A2M8L7R4</accession>
<name>A0A2M8L7R4_9BACT</name>
<keyword evidence="6" id="KW-0472">Membrane</keyword>
<dbReference type="InterPro" id="IPR042099">
    <property type="entry name" value="ANL_N_sf"/>
</dbReference>
<feature type="domain" description="AMP-binding enzyme C-terminal" evidence="8">
    <location>
        <begin position="465"/>
        <end position="543"/>
    </location>
</feature>
<keyword evidence="5" id="KW-0007">Acetylation</keyword>
<dbReference type="PANTHER" id="PTHR24095">
    <property type="entry name" value="ACETYL-COENZYME A SYNTHETASE"/>
    <property type="match status" value="1"/>
</dbReference>
<proteinExistence type="predicted"/>
<dbReference type="GO" id="GO:0003987">
    <property type="term" value="F:acetate-CoA ligase activity"/>
    <property type="evidence" value="ECO:0007669"/>
    <property type="project" value="UniProtKB-EC"/>
</dbReference>
<dbReference type="Gene3D" id="3.40.50.12780">
    <property type="entry name" value="N-terminal domain of ligase-like"/>
    <property type="match status" value="1"/>
</dbReference>
<keyword evidence="6" id="KW-1133">Transmembrane helix</keyword>
<dbReference type="InterPro" id="IPR025110">
    <property type="entry name" value="AMP-bd_C"/>
</dbReference>
<dbReference type="Gene3D" id="3.30.300.30">
    <property type="match status" value="1"/>
</dbReference>
<keyword evidence="6" id="KW-0812">Transmembrane</keyword>
<feature type="non-terminal residue" evidence="9">
    <location>
        <position position="546"/>
    </location>
</feature>
<gene>
    <name evidence="9" type="ORF">COU97_00630</name>
</gene>
<dbReference type="Pfam" id="PF13193">
    <property type="entry name" value="AMP-binding_C"/>
    <property type="match status" value="1"/>
</dbReference>
<comment type="caution">
    <text evidence="9">The sequence shown here is derived from an EMBL/GenBank/DDBJ whole genome shotgun (WGS) entry which is preliminary data.</text>
</comment>
<reference evidence="10" key="1">
    <citation type="submission" date="2017-09" db="EMBL/GenBank/DDBJ databases">
        <title>Depth-based differentiation of microbial function through sediment-hosted aquifers and enrichment of novel symbionts in the deep terrestrial subsurface.</title>
        <authorList>
            <person name="Probst A.J."/>
            <person name="Ladd B."/>
            <person name="Jarett J.K."/>
            <person name="Geller-Mcgrath D.E."/>
            <person name="Sieber C.M.K."/>
            <person name="Emerson J.B."/>
            <person name="Anantharaman K."/>
            <person name="Thomas B.C."/>
            <person name="Malmstrom R."/>
            <person name="Stieglmeier M."/>
            <person name="Klingl A."/>
            <person name="Woyke T."/>
            <person name="Ryan C.M."/>
            <person name="Banfield J.F."/>
        </authorList>
    </citation>
    <scope>NUCLEOTIDE SEQUENCE [LARGE SCALE GENOMIC DNA]</scope>
</reference>
<dbReference type="AlphaFoldDB" id="A0A2M8L7R4"/>
<protein>
    <recommendedName>
        <fullName evidence="1">acetate--CoA ligase</fullName>
        <ecNumber evidence="1">6.2.1.1</ecNumber>
    </recommendedName>
</protein>
<dbReference type="PANTHER" id="PTHR24095:SF14">
    <property type="entry name" value="ACETYL-COENZYME A SYNTHETASE 1"/>
    <property type="match status" value="1"/>
</dbReference>
<dbReference type="Pfam" id="PF00501">
    <property type="entry name" value="AMP-binding"/>
    <property type="match status" value="1"/>
</dbReference>
<feature type="transmembrane region" description="Helical" evidence="6">
    <location>
        <begin position="113"/>
        <end position="135"/>
    </location>
</feature>
<dbReference type="InterPro" id="IPR000873">
    <property type="entry name" value="AMP-dep_synth/lig_dom"/>
</dbReference>